<dbReference type="RefSeq" id="WP_095511678.1">
    <property type="nucleotide sequence ID" value="NZ_MQWD01000001.1"/>
</dbReference>
<evidence type="ECO:0000313" key="2">
    <source>
        <dbReference type="Proteomes" id="UP000216339"/>
    </source>
</evidence>
<dbReference type="EMBL" id="MQWD01000001">
    <property type="protein sequence ID" value="PAP78008.1"/>
    <property type="molecule type" value="Genomic_DNA"/>
</dbReference>
<sequence>MDTAAESPAEGSPAYRVLRASLDGVSSEIAHEYPFYSDAHVIGVASQGPFALLNPARGEKNPAVPAVFLRVDYPGPRYMTDLPKPEGNDHYHGGGVAEEIAALTSLELGVRLKAGSMTRRFENEEDPRGNPFTYGSSLRPEPNLLLSPTGPVIPTLLDRAKLDTRLLSRLAALSASDSIKLARCARLYQDAVWVADSTPELSWLLLVSAVETAAVHWRTESGDPYEAVRNSGSELVLAVREAGGEVLLKDLAPSLAKLTGATTRFVKFLLEFGPRAPTDGHEVQGGFTRLDWSRKSLSAVYSRVYDLRSRALHDGHPFPYPMCVPPRRLGSTVAETPFVTGALGASWELSEVPILLATFERIARESLLKYWLGRKPPPGAA</sequence>
<keyword evidence="2" id="KW-1185">Reference proteome</keyword>
<name>A0A271J401_9BACT</name>
<accession>A0A271J401</accession>
<reference evidence="1 2" key="1">
    <citation type="submission" date="2016-11" db="EMBL/GenBank/DDBJ databases">
        <title>Study of marine rhodopsin-containing bacteria.</title>
        <authorList>
            <person name="Yoshizawa S."/>
            <person name="Kumagai Y."/>
            <person name="Kogure K."/>
        </authorList>
    </citation>
    <scope>NUCLEOTIDE SEQUENCE [LARGE SCALE GENOMIC DNA]</scope>
    <source>
        <strain evidence="1 2">SAORIC-28</strain>
    </source>
</reference>
<evidence type="ECO:0008006" key="3">
    <source>
        <dbReference type="Google" id="ProtNLM"/>
    </source>
</evidence>
<organism evidence="1 2">
    <name type="scientific">Rubrivirga marina</name>
    <dbReference type="NCBI Taxonomy" id="1196024"/>
    <lineage>
        <taxon>Bacteria</taxon>
        <taxon>Pseudomonadati</taxon>
        <taxon>Rhodothermota</taxon>
        <taxon>Rhodothermia</taxon>
        <taxon>Rhodothermales</taxon>
        <taxon>Rubricoccaceae</taxon>
        <taxon>Rubrivirga</taxon>
    </lineage>
</organism>
<gene>
    <name evidence="1" type="ORF">BSZ37_16955</name>
</gene>
<protein>
    <recommendedName>
        <fullName evidence="3">Apea-like HEPN domain-containing protein</fullName>
    </recommendedName>
</protein>
<comment type="caution">
    <text evidence="1">The sequence shown here is derived from an EMBL/GenBank/DDBJ whole genome shotgun (WGS) entry which is preliminary data.</text>
</comment>
<dbReference type="OrthoDB" id="581179at2"/>
<evidence type="ECO:0000313" key="1">
    <source>
        <dbReference type="EMBL" id="PAP78008.1"/>
    </source>
</evidence>
<proteinExistence type="predicted"/>
<dbReference type="Proteomes" id="UP000216339">
    <property type="component" value="Unassembled WGS sequence"/>
</dbReference>
<dbReference type="AlphaFoldDB" id="A0A271J401"/>